<evidence type="ECO:0000313" key="1">
    <source>
        <dbReference type="EMBL" id="KAH7659715.1"/>
    </source>
</evidence>
<reference evidence="2" key="1">
    <citation type="journal article" date="2022" name="Nat. Commun.">
        <title>Chromosome evolution and the genetic basis of agronomically important traits in greater yam.</title>
        <authorList>
            <person name="Bredeson J.V."/>
            <person name="Lyons J.B."/>
            <person name="Oniyinde I.O."/>
            <person name="Okereke N.R."/>
            <person name="Kolade O."/>
            <person name="Nnabue I."/>
            <person name="Nwadili C.O."/>
            <person name="Hribova E."/>
            <person name="Parker M."/>
            <person name="Nwogha J."/>
            <person name="Shu S."/>
            <person name="Carlson J."/>
            <person name="Kariba R."/>
            <person name="Muthemba S."/>
            <person name="Knop K."/>
            <person name="Barton G.J."/>
            <person name="Sherwood A.V."/>
            <person name="Lopez-Montes A."/>
            <person name="Asiedu R."/>
            <person name="Jamnadass R."/>
            <person name="Muchugi A."/>
            <person name="Goodstein D."/>
            <person name="Egesi C.N."/>
            <person name="Featherston J."/>
            <person name="Asfaw A."/>
            <person name="Simpson G.G."/>
            <person name="Dolezel J."/>
            <person name="Hendre P.S."/>
            <person name="Van Deynze A."/>
            <person name="Kumar P.L."/>
            <person name="Obidiegwu J.E."/>
            <person name="Bhattacharjee R."/>
            <person name="Rokhsar D.S."/>
        </authorList>
    </citation>
    <scope>NUCLEOTIDE SEQUENCE [LARGE SCALE GENOMIC DNA]</scope>
    <source>
        <strain evidence="2">cv. TDa95/00328</strain>
    </source>
</reference>
<accession>A0ACB7UHQ2</accession>
<sequence length="97" mass="10849">MSSSLNITSIRISLIHDEANADNTECDAECSTPKSEESKLRIDLVCPPAPRKPRPLKRKLEVPIKGFYPVPADLASVFLPLCFRPNKRIRALDFGEL</sequence>
<protein>
    <submittedName>
        <fullName evidence="1">Uncharacterized protein</fullName>
    </submittedName>
</protein>
<dbReference type="EMBL" id="CM037026">
    <property type="protein sequence ID" value="KAH7659715.1"/>
    <property type="molecule type" value="Genomic_DNA"/>
</dbReference>
<keyword evidence="2" id="KW-1185">Reference proteome</keyword>
<evidence type="ECO:0000313" key="2">
    <source>
        <dbReference type="Proteomes" id="UP000827976"/>
    </source>
</evidence>
<dbReference type="Proteomes" id="UP000827976">
    <property type="component" value="Chromosome 16"/>
</dbReference>
<proteinExistence type="predicted"/>
<comment type="caution">
    <text evidence="1">The sequence shown here is derived from an EMBL/GenBank/DDBJ whole genome shotgun (WGS) entry which is preliminary data.</text>
</comment>
<gene>
    <name evidence="1" type="ORF">IHE45_16G048600</name>
</gene>
<name>A0ACB7UHQ2_DIOAL</name>
<organism evidence="1 2">
    <name type="scientific">Dioscorea alata</name>
    <name type="common">Purple yam</name>
    <dbReference type="NCBI Taxonomy" id="55571"/>
    <lineage>
        <taxon>Eukaryota</taxon>
        <taxon>Viridiplantae</taxon>
        <taxon>Streptophyta</taxon>
        <taxon>Embryophyta</taxon>
        <taxon>Tracheophyta</taxon>
        <taxon>Spermatophyta</taxon>
        <taxon>Magnoliopsida</taxon>
        <taxon>Liliopsida</taxon>
        <taxon>Dioscoreales</taxon>
        <taxon>Dioscoreaceae</taxon>
        <taxon>Dioscorea</taxon>
    </lineage>
</organism>